<evidence type="ECO:0000313" key="2">
    <source>
        <dbReference type="EMBL" id="RLV55503.1"/>
    </source>
</evidence>
<dbReference type="PROSITE" id="PS51725">
    <property type="entry name" value="ABM"/>
    <property type="match status" value="1"/>
</dbReference>
<keyword evidence="2" id="KW-0560">Oxidoreductase</keyword>
<name>A0A3L8PLB0_9ACTN</name>
<dbReference type="Proteomes" id="UP000282515">
    <property type="component" value="Unassembled WGS sequence"/>
</dbReference>
<dbReference type="Pfam" id="PF03992">
    <property type="entry name" value="ABM"/>
    <property type="match status" value="1"/>
</dbReference>
<dbReference type="RefSeq" id="WP_121794505.1">
    <property type="nucleotide sequence ID" value="NZ_RDBF01000007.1"/>
</dbReference>
<dbReference type="Gene3D" id="3.30.70.100">
    <property type="match status" value="1"/>
</dbReference>
<proteinExistence type="predicted"/>
<keyword evidence="3" id="KW-1185">Reference proteome</keyword>
<organism evidence="2 3">
    <name type="scientific">Aeromicrobium phragmitis</name>
    <dbReference type="NCBI Taxonomy" id="2478914"/>
    <lineage>
        <taxon>Bacteria</taxon>
        <taxon>Bacillati</taxon>
        <taxon>Actinomycetota</taxon>
        <taxon>Actinomycetes</taxon>
        <taxon>Propionibacteriales</taxon>
        <taxon>Nocardioidaceae</taxon>
        <taxon>Aeromicrobium</taxon>
    </lineage>
</organism>
<dbReference type="SUPFAM" id="SSF54909">
    <property type="entry name" value="Dimeric alpha+beta barrel"/>
    <property type="match status" value="1"/>
</dbReference>
<gene>
    <name evidence="2" type="ORF">D9V41_10415</name>
</gene>
<accession>A0A3L8PLB0</accession>
<sequence>MPNPVTFINVIEVEPSKQQEVIDLLVEGTERIISKRPGFISATLLASFDKSCVINVAQWESADDVKSTQGDPEAAEYAKRTAALAQAHPRVYTIVSEFPGRADPLVFGS</sequence>
<dbReference type="EMBL" id="RDBF01000007">
    <property type="protein sequence ID" value="RLV55503.1"/>
    <property type="molecule type" value="Genomic_DNA"/>
</dbReference>
<reference evidence="2 3" key="1">
    <citation type="submission" date="2018-10" db="EMBL/GenBank/DDBJ databases">
        <title>Aeromicrobium sp. 9W16Y-2 whole genome shotgun sequence.</title>
        <authorList>
            <person name="Li F."/>
        </authorList>
    </citation>
    <scope>NUCLEOTIDE SEQUENCE [LARGE SCALE GENOMIC DNA]</scope>
    <source>
        <strain evidence="2 3">9W16Y-2</strain>
    </source>
</reference>
<comment type="caution">
    <text evidence="2">The sequence shown here is derived from an EMBL/GenBank/DDBJ whole genome shotgun (WGS) entry which is preliminary data.</text>
</comment>
<dbReference type="InterPro" id="IPR007138">
    <property type="entry name" value="ABM_dom"/>
</dbReference>
<feature type="domain" description="ABM" evidence="1">
    <location>
        <begin position="5"/>
        <end position="95"/>
    </location>
</feature>
<keyword evidence="2" id="KW-0503">Monooxygenase</keyword>
<dbReference type="InterPro" id="IPR011008">
    <property type="entry name" value="Dimeric_a/b-barrel"/>
</dbReference>
<dbReference type="AlphaFoldDB" id="A0A3L8PLB0"/>
<evidence type="ECO:0000259" key="1">
    <source>
        <dbReference type="PROSITE" id="PS51725"/>
    </source>
</evidence>
<evidence type="ECO:0000313" key="3">
    <source>
        <dbReference type="Proteomes" id="UP000282515"/>
    </source>
</evidence>
<dbReference type="OrthoDB" id="1493813at2"/>
<protein>
    <submittedName>
        <fullName evidence="2">Antibiotic biosynthesis monooxygenase</fullName>
    </submittedName>
</protein>
<dbReference type="GO" id="GO:0004497">
    <property type="term" value="F:monooxygenase activity"/>
    <property type="evidence" value="ECO:0007669"/>
    <property type="project" value="UniProtKB-KW"/>
</dbReference>